<dbReference type="EMBL" id="SBIW01000025">
    <property type="protein sequence ID" value="RWY47451.1"/>
    <property type="molecule type" value="Genomic_DNA"/>
</dbReference>
<dbReference type="AlphaFoldDB" id="A0A3S4Y4T6"/>
<feature type="binding site" evidence="1">
    <location>
        <position position="134"/>
    </location>
    <ligand>
        <name>Zn(2+)</name>
        <dbReference type="ChEBI" id="CHEBI:29105"/>
    </ligand>
</feature>
<feature type="binding site" evidence="1">
    <location>
        <position position="98"/>
    </location>
    <ligand>
        <name>Zn(2+)</name>
        <dbReference type="ChEBI" id="CHEBI:29105"/>
    </ligand>
</feature>
<evidence type="ECO:0000313" key="3">
    <source>
        <dbReference type="Proteomes" id="UP000286701"/>
    </source>
</evidence>
<keyword evidence="1" id="KW-0862">Zinc</keyword>
<sequence>MNLNSAIKVLRQHQLKATSVRIGLLQLLAKKSTGISFAMIKQEFDMKLNSVTLYRVLKNFEAIRLIHKVLDSGGTANYMLSLDDASKSKHQQHMHFNCTQCNNIFCLNELSVPHFYLPEDFQTEFVGVTLIGICPGCNIMV</sequence>
<feature type="binding site" evidence="1">
    <location>
        <position position="101"/>
    </location>
    <ligand>
        <name>Zn(2+)</name>
        <dbReference type="ChEBI" id="CHEBI:29105"/>
    </ligand>
</feature>
<evidence type="ECO:0000313" key="2">
    <source>
        <dbReference type="EMBL" id="RWY47451.1"/>
    </source>
</evidence>
<dbReference type="GO" id="GO:0003700">
    <property type="term" value="F:DNA-binding transcription factor activity"/>
    <property type="evidence" value="ECO:0007669"/>
    <property type="project" value="InterPro"/>
</dbReference>
<name>A0A3S4Y4T6_9SPHI</name>
<reference evidence="2 3" key="1">
    <citation type="submission" date="2019-01" db="EMBL/GenBank/DDBJ databases">
        <title>Mucilaginibacter antarcticum sp. nov., isolated from antarctic soil.</title>
        <authorList>
            <person name="Yan Y.-Q."/>
            <person name="Du Z.-J."/>
        </authorList>
    </citation>
    <scope>NUCLEOTIDE SEQUENCE [LARGE SCALE GENOMIC DNA]</scope>
    <source>
        <strain evidence="2 3">F01003</strain>
    </source>
</reference>
<dbReference type="InterPro" id="IPR036390">
    <property type="entry name" value="WH_DNA-bd_sf"/>
</dbReference>
<dbReference type="InterPro" id="IPR002481">
    <property type="entry name" value="FUR"/>
</dbReference>
<dbReference type="Proteomes" id="UP000286701">
    <property type="component" value="Unassembled WGS sequence"/>
</dbReference>
<evidence type="ECO:0000256" key="1">
    <source>
        <dbReference type="PIRSR" id="PIRSR602481-1"/>
    </source>
</evidence>
<dbReference type="OrthoDB" id="594893at2"/>
<gene>
    <name evidence="2" type="ORF">EPL05_21830</name>
</gene>
<dbReference type="GO" id="GO:0046872">
    <property type="term" value="F:metal ion binding"/>
    <property type="evidence" value="ECO:0007669"/>
    <property type="project" value="UniProtKB-KW"/>
</dbReference>
<comment type="caution">
    <text evidence="2">The sequence shown here is derived from an EMBL/GenBank/DDBJ whole genome shotgun (WGS) entry which is preliminary data.</text>
</comment>
<keyword evidence="1" id="KW-0479">Metal-binding</keyword>
<dbReference type="Gene3D" id="1.10.10.10">
    <property type="entry name" value="Winged helix-like DNA-binding domain superfamily/Winged helix DNA-binding domain"/>
    <property type="match status" value="1"/>
</dbReference>
<evidence type="ECO:0008006" key="4">
    <source>
        <dbReference type="Google" id="ProtNLM"/>
    </source>
</evidence>
<organism evidence="2 3">
    <name type="scientific">Mucilaginibacter gilvus</name>
    <dbReference type="NCBI Taxonomy" id="2305909"/>
    <lineage>
        <taxon>Bacteria</taxon>
        <taxon>Pseudomonadati</taxon>
        <taxon>Bacteroidota</taxon>
        <taxon>Sphingobacteriia</taxon>
        <taxon>Sphingobacteriales</taxon>
        <taxon>Sphingobacteriaceae</taxon>
        <taxon>Mucilaginibacter</taxon>
    </lineage>
</organism>
<keyword evidence="3" id="KW-1185">Reference proteome</keyword>
<comment type="cofactor">
    <cofactor evidence="1">
        <name>Zn(2+)</name>
        <dbReference type="ChEBI" id="CHEBI:29105"/>
    </cofactor>
    <text evidence="1">Binds 1 zinc ion per subunit.</text>
</comment>
<dbReference type="InterPro" id="IPR036388">
    <property type="entry name" value="WH-like_DNA-bd_sf"/>
</dbReference>
<protein>
    <recommendedName>
        <fullName evidence="4">Transcriptional repressor</fullName>
    </recommendedName>
</protein>
<dbReference type="SUPFAM" id="SSF46785">
    <property type="entry name" value="Winged helix' DNA-binding domain"/>
    <property type="match status" value="1"/>
</dbReference>
<feature type="binding site" evidence="1">
    <location>
        <position position="137"/>
    </location>
    <ligand>
        <name>Zn(2+)</name>
        <dbReference type="ChEBI" id="CHEBI:29105"/>
    </ligand>
</feature>
<accession>A0A3S4Y4T6</accession>
<proteinExistence type="predicted"/>
<dbReference type="RefSeq" id="WP_128536116.1">
    <property type="nucleotide sequence ID" value="NZ_SBIW01000025.1"/>
</dbReference>
<dbReference type="Pfam" id="PF01475">
    <property type="entry name" value="FUR"/>
    <property type="match status" value="1"/>
</dbReference>